<sequence length="475" mass="51675">MHFCYIYVDMKRFFATTALASIAASLTACTSVPPANDMVPDAGQYSFPAAATETRPGSLDQSSLSSPWYEAAVAPELASLLQIAAEQSPAIRIQAKRVEQAEANLQSAEASRWIDVVLSGNASADYDLDSNDSTDSRRAALGLDLPLDVSGRLRTLRDAARYNLYTSAATYDQTRNTELRDLSLNVIDASESALLYRLIEEQIETSRTLLQLTELRFAQGQASIVDVLQQRDQIASLEQQLPPLRANRVSAIDAIATATGTPPAEDDMPALLADIPVITPVDAYPQADVLFDTRPDLRASVYALRADNATYTAAILNRLPSFGLSGSAVSSLVSGNASEFVTATVSGALTVFDSGAKDAAIDFSRARYEESGILLLQDWLDALAEINGLISSENEGLENIRLTQDRLETSRQLLESARRRYRQGASDYLPVLDALSSIQTQERRLINLQAEQARIRIRLHAALGLPAQTMTERTI</sequence>
<keyword evidence="3" id="KW-0732">Signal</keyword>
<name>A0A8J2Y5H5_9PROT</name>
<dbReference type="InterPro" id="IPR010131">
    <property type="entry name" value="MdtP/NodT-like"/>
</dbReference>
<dbReference type="Gene3D" id="1.20.1600.10">
    <property type="entry name" value="Outer membrane efflux proteins (OEP)"/>
    <property type="match status" value="1"/>
</dbReference>
<dbReference type="RefSeq" id="WP_188481188.1">
    <property type="nucleotide sequence ID" value="NZ_BMGH01000001.1"/>
</dbReference>
<evidence type="ECO:0000256" key="2">
    <source>
        <dbReference type="SAM" id="Coils"/>
    </source>
</evidence>
<dbReference type="Gene3D" id="2.20.200.10">
    <property type="entry name" value="Outer membrane efflux proteins (OEP)"/>
    <property type="match status" value="1"/>
</dbReference>
<reference evidence="4" key="2">
    <citation type="submission" date="2020-09" db="EMBL/GenBank/DDBJ databases">
        <authorList>
            <person name="Sun Q."/>
            <person name="Zhou Y."/>
        </authorList>
    </citation>
    <scope>NUCLEOTIDE SEQUENCE</scope>
    <source>
        <strain evidence="4">CGMCC 1.12921</strain>
    </source>
</reference>
<evidence type="ECO:0000256" key="1">
    <source>
        <dbReference type="ARBA" id="ARBA00007613"/>
    </source>
</evidence>
<dbReference type="Proteomes" id="UP000613582">
    <property type="component" value="Unassembled WGS sequence"/>
</dbReference>
<dbReference type="InterPro" id="IPR003423">
    <property type="entry name" value="OMP_efflux"/>
</dbReference>
<protein>
    <submittedName>
        <fullName evidence="4">RND transporter</fullName>
    </submittedName>
</protein>
<gene>
    <name evidence="4" type="primary">nodT</name>
    <name evidence="4" type="ORF">GCM10011342_03780</name>
</gene>
<feature type="coiled-coil region" evidence="2">
    <location>
        <begin position="400"/>
        <end position="458"/>
    </location>
</feature>
<keyword evidence="2" id="KW-0175">Coiled coil</keyword>
<dbReference type="PANTHER" id="PTHR30203:SF29">
    <property type="entry name" value="PROTEIN CYAE"/>
    <property type="match status" value="1"/>
</dbReference>
<dbReference type="SUPFAM" id="SSF56954">
    <property type="entry name" value="Outer membrane efflux proteins (OEP)"/>
    <property type="match status" value="1"/>
</dbReference>
<dbReference type="Pfam" id="PF02321">
    <property type="entry name" value="OEP"/>
    <property type="match status" value="2"/>
</dbReference>
<reference evidence="4" key="1">
    <citation type="journal article" date="2014" name="Int. J. Syst. Evol. Microbiol.">
        <title>Complete genome sequence of Corynebacterium casei LMG S-19264T (=DSM 44701T), isolated from a smear-ripened cheese.</title>
        <authorList>
            <consortium name="US DOE Joint Genome Institute (JGI-PGF)"/>
            <person name="Walter F."/>
            <person name="Albersmeier A."/>
            <person name="Kalinowski J."/>
            <person name="Ruckert C."/>
        </authorList>
    </citation>
    <scope>NUCLEOTIDE SEQUENCE</scope>
    <source>
        <strain evidence="4">CGMCC 1.12921</strain>
    </source>
</reference>
<organism evidence="4 5">
    <name type="scientific">Aquisalinus flavus</name>
    <dbReference type="NCBI Taxonomy" id="1526572"/>
    <lineage>
        <taxon>Bacteria</taxon>
        <taxon>Pseudomonadati</taxon>
        <taxon>Pseudomonadota</taxon>
        <taxon>Alphaproteobacteria</taxon>
        <taxon>Parvularculales</taxon>
        <taxon>Parvularculaceae</taxon>
        <taxon>Aquisalinus</taxon>
    </lineage>
</organism>
<dbReference type="GO" id="GO:0015562">
    <property type="term" value="F:efflux transmembrane transporter activity"/>
    <property type="evidence" value="ECO:0007669"/>
    <property type="project" value="InterPro"/>
</dbReference>
<accession>A0A8J2Y5H5</accession>
<keyword evidence="5" id="KW-1185">Reference proteome</keyword>
<evidence type="ECO:0000256" key="3">
    <source>
        <dbReference type="SAM" id="SignalP"/>
    </source>
</evidence>
<dbReference type="EMBL" id="BMGH01000001">
    <property type="protein sequence ID" value="GGC98096.1"/>
    <property type="molecule type" value="Genomic_DNA"/>
</dbReference>
<feature type="signal peptide" evidence="3">
    <location>
        <begin position="1"/>
        <end position="20"/>
    </location>
</feature>
<dbReference type="PANTHER" id="PTHR30203">
    <property type="entry name" value="OUTER MEMBRANE CATION EFFLUX PROTEIN"/>
    <property type="match status" value="1"/>
</dbReference>
<dbReference type="AlphaFoldDB" id="A0A8J2Y5H5"/>
<evidence type="ECO:0000313" key="5">
    <source>
        <dbReference type="Proteomes" id="UP000613582"/>
    </source>
</evidence>
<evidence type="ECO:0000313" key="4">
    <source>
        <dbReference type="EMBL" id="GGC98096.1"/>
    </source>
</evidence>
<feature type="chain" id="PRO_5035272428" evidence="3">
    <location>
        <begin position="21"/>
        <end position="475"/>
    </location>
</feature>
<comment type="similarity">
    <text evidence="1">Belongs to the outer membrane factor (OMF) (TC 1.B.17) family.</text>
</comment>
<comment type="caution">
    <text evidence="4">The sequence shown here is derived from an EMBL/GenBank/DDBJ whole genome shotgun (WGS) entry which is preliminary data.</text>
</comment>
<proteinExistence type="inferred from homology"/>